<accession>A0A7T0Q595</accession>
<proteinExistence type="inferred from homology"/>
<evidence type="ECO:0000313" key="4">
    <source>
        <dbReference type="EMBL" id="QPL15919.1"/>
    </source>
</evidence>
<dbReference type="AlphaFoldDB" id="A0A7T0Q595"/>
<dbReference type="GO" id="GO:0005840">
    <property type="term" value="C:ribosome"/>
    <property type="evidence" value="ECO:0007669"/>
    <property type="project" value="UniProtKB-KW"/>
</dbReference>
<comment type="similarity">
    <text evidence="1">Belongs to the universal ribosomal protein uS3 family.</text>
</comment>
<protein>
    <submittedName>
        <fullName evidence="4">Ribosomal protein S3b</fullName>
    </submittedName>
</protein>
<organism evidence="4">
    <name type="scientific">Strombidium sp</name>
    <dbReference type="NCBI Taxonomy" id="181122"/>
    <lineage>
        <taxon>Eukaryota</taxon>
        <taxon>Sar</taxon>
        <taxon>Alveolata</taxon>
        <taxon>Ciliophora</taxon>
        <taxon>Intramacronucleata</taxon>
        <taxon>Spirotrichea</taxon>
        <taxon>Oligotrichia</taxon>
        <taxon>Strombidiidae</taxon>
        <taxon>Strombidium</taxon>
    </lineage>
</organism>
<dbReference type="Gene3D" id="3.30.1140.32">
    <property type="entry name" value="Ribosomal protein S3, C-terminal domain"/>
    <property type="match status" value="1"/>
</dbReference>
<dbReference type="GO" id="GO:1990904">
    <property type="term" value="C:ribonucleoprotein complex"/>
    <property type="evidence" value="ECO:0007669"/>
    <property type="project" value="UniProtKB-KW"/>
</dbReference>
<evidence type="ECO:0000256" key="3">
    <source>
        <dbReference type="ARBA" id="ARBA00023274"/>
    </source>
</evidence>
<sequence length="822" mass="101305">MVFKTICVGSIPATLEMVQLNYALKKLNLNYKRIKSLNFKFKLFKKNFFKCNSIKNKYQHNQILNLKYYNTRRVPFSPHFKRTGYGTYTNNNFTLNNFNVLNNFYKNKLLLYFFFNLKFKKNKELRYYLNYSKNLVQLNLKNFIKPKINYPESKLSKAFTSLNFNFYFKKNKYQNKFEFLKLKLIKSNFILFNTYGYDYIYYFTYRTEFKLRYPYSVRFVLTSLDFSIPDPNKIWAQADTAANWYKSKYYYWLSQNKMINLDNNNYFYKKKIIFLNNSNTNFNWSLIYDYKLNYLLSQMMSKLMYNNSVFHEPQIYSKNQIKVALNFPSRVRTKDFYKKLKYQQNYTYKKDKVYFNNTKKYQYLKYKFKTKIKSFFFKLNLSLFFNLNYKIDKFYKKNQDIIRKKYKNIFIKYFIKNVDFYRKRKTAKQVFVFKNKLSFLLRQWKRHARFLSRRHKSKKVLQKKKKFFYKIYGRRVGRRIIRQNYSKKLTSRLEAYNVLNGGIQKRFIIFKYISIKIKNITSQALKNKIKLFNTFKVKKNNFINFRQTHFFYNTDILGRGINKIYFYLNISKLYFYTILNNIFLFKYYKYQTTNLNYFDIWIKYFTNIKKCYTNLLPEKNFKKYIKTNALRMFGNKSYRHPSITYWYSHTMIRFLQFVFGSYVLFQFFPFLDKTVSSIFIARYKSWLFKMNYFERRLGHKFFLEEGIHIIHLSFYEKDVKLIHSWLSTIITRISFWKTRFIFRFIKYIFLNHFQPMFSDLKAKGFKVKLKGKISVAGNSRKRTILFRAGKNSHTTLNLRVLHHKDTIVTFTGVMGFQMWIFY</sequence>
<evidence type="ECO:0000256" key="2">
    <source>
        <dbReference type="ARBA" id="ARBA00022980"/>
    </source>
</evidence>
<keyword evidence="4" id="KW-0496">Mitochondrion</keyword>
<name>A0A7T0Q595_9SPIT</name>
<dbReference type="EMBL" id="MT471315">
    <property type="protein sequence ID" value="QPL15919.1"/>
    <property type="molecule type" value="Genomic_DNA"/>
</dbReference>
<geneLocation type="mitochondrion" evidence="4"/>
<evidence type="ECO:0000256" key="1">
    <source>
        <dbReference type="ARBA" id="ARBA00010761"/>
    </source>
</evidence>
<reference evidence="4" key="1">
    <citation type="submission" date="2020-05" db="EMBL/GenBank/DDBJ databases">
        <title>Characterization and comparative analysis of mitochondrial genomes of the highly differentiated ciliated protists shed light on the diversity and evolution of the linear molecular architecture.</title>
        <authorList>
            <person name="Zhang T."/>
            <person name="Li C."/>
            <person name="Zhang X."/>
            <person name="Wang C."/>
            <person name="Roger A.J."/>
            <person name="Song W."/>
            <person name="Gao F."/>
        </authorList>
    </citation>
    <scope>NUCLEOTIDE SEQUENCE</scope>
</reference>
<keyword evidence="3" id="KW-0687">Ribonucleoprotein</keyword>
<gene>
    <name evidence="4" type="primary">rps3_b</name>
</gene>
<dbReference type="InterPro" id="IPR036419">
    <property type="entry name" value="Ribosomal_S3_C_sf"/>
</dbReference>
<dbReference type="SUPFAM" id="SSF54821">
    <property type="entry name" value="Ribosomal protein S3 C-terminal domain"/>
    <property type="match status" value="1"/>
</dbReference>
<keyword evidence="2 4" id="KW-0689">Ribosomal protein</keyword>